<evidence type="ECO:0000259" key="8">
    <source>
        <dbReference type="PROSITE" id="PS51202"/>
    </source>
</evidence>
<name>A0A2A2GD84_9BACT</name>
<sequence length="604" mass="65298">MGFDITITLLVLILAFLALVFDIWTPDAILMTAVGVVTAAGVISLEQAVRQFGNTTILALGTLYIVAASLRNSGALDYASEFILGKGSQNIRKILFRMTPGVSIYSGFLNNTPIVAMGIPAIRRWARKYNVSSSKLLIPLSYAAILGGMCTLIGTSTNLIAHGLLQSNNLAGFSFFELAWLGVPCAIIGLIYIIIFSPKLTPDRSDIRDEEEAQRKSLVELEITEEAALVGETVEEANLQQLPGFQLVRINRHDNEIAPVPEDEKLRVGDHLFYAPQKGFLDLAPDLTDYPGLRLAFKPPRDIKRDEKKNRELHQVVVKEGSRLVGSTVEEAKLLDRFGAAVTGVRRGEKRIRENLGDFVLRPGDVLLLDTKRGFQQAHEDSQDFYLTSEAGGEAPSSNSGKDPKNDLGKDLYVSLFVLAGIITSVTAGIFHIALAGILGVAVLLAFNVIEPGDAKESIDWTVLIVIGAALGLGKAMEVSGAAELIGNGMLSITSDYGPRIILTGLVLVTALLTETITNNGAIALMFPIALSVAQSQGFDPRAFIASITLVSSMALLTPIGYQTNLMVYGPGNYKFTDFFKVGFPLAITLWIIVIILAPIIWPL</sequence>
<dbReference type="InterPro" id="IPR036721">
    <property type="entry name" value="RCK_C_sf"/>
</dbReference>
<reference evidence="9 10" key="1">
    <citation type="submission" date="2017-08" db="EMBL/GenBank/DDBJ databases">
        <title>Aliifodinibius alkalisoli sp. nov., isolated from saline alkaline soil.</title>
        <authorList>
            <person name="Liu D."/>
            <person name="Zhang G."/>
        </authorList>
    </citation>
    <scope>NUCLEOTIDE SEQUENCE [LARGE SCALE GENOMIC DNA]</scope>
    <source>
        <strain evidence="9 10">WN023</strain>
    </source>
</reference>
<comment type="subcellular location">
    <subcellularLocation>
        <location evidence="1">Membrane</location>
        <topology evidence="1">Multi-pass membrane protein</topology>
    </subcellularLocation>
</comment>
<dbReference type="InterPro" id="IPR004680">
    <property type="entry name" value="Cit_transptr-like_dom"/>
</dbReference>
<dbReference type="InterPro" id="IPR051679">
    <property type="entry name" value="DASS-Related_Transporters"/>
</dbReference>
<dbReference type="EMBL" id="NSKE01000002">
    <property type="protein sequence ID" value="PAU95140.1"/>
    <property type="molecule type" value="Genomic_DNA"/>
</dbReference>
<feature type="transmembrane region" description="Helical" evidence="7">
    <location>
        <begin position="582"/>
        <end position="602"/>
    </location>
</feature>
<dbReference type="SUPFAM" id="SSF116726">
    <property type="entry name" value="TrkA C-terminal domain-like"/>
    <property type="match status" value="2"/>
</dbReference>
<feature type="domain" description="RCK C-terminal" evidence="8">
    <location>
        <begin position="301"/>
        <end position="385"/>
    </location>
</feature>
<dbReference type="RefSeq" id="WP_095605266.1">
    <property type="nucleotide sequence ID" value="NZ_NSKE01000002.1"/>
</dbReference>
<evidence type="ECO:0000256" key="7">
    <source>
        <dbReference type="SAM" id="Phobius"/>
    </source>
</evidence>
<evidence type="ECO:0000256" key="4">
    <source>
        <dbReference type="ARBA" id="ARBA00022737"/>
    </source>
</evidence>
<keyword evidence="10" id="KW-1185">Reference proteome</keyword>
<accession>A0A2A2GD84</accession>
<evidence type="ECO:0000256" key="1">
    <source>
        <dbReference type="ARBA" id="ARBA00004141"/>
    </source>
</evidence>
<evidence type="ECO:0000256" key="2">
    <source>
        <dbReference type="ARBA" id="ARBA00022448"/>
    </source>
</evidence>
<dbReference type="InterPro" id="IPR006037">
    <property type="entry name" value="RCK_C"/>
</dbReference>
<protein>
    <submittedName>
        <fullName evidence="9">SLC13 family permease</fullName>
    </submittedName>
</protein>
<dbReference type="Pfam" id="PF03600">
    <property type="entry name" value="CitMHS"/>
    <property type="match status" value="1"/>
</dbReference>
<keyword evidence="3 7" id="KW-0812">Transmembrane</keyword>
<evidence type="ECO:0000256" key="5">
    <source>
        <dbReference type="ARBA" id="ARBA00022989"/>
    </source>
</evidence>
<organism evidence="9 10">
    <name type="scientific">Fodinibius salipaludis</name>
    <dbReference type="NCBI Taxonomy" id="2032627"/>
    <lineage>
        <taxon>Bacteria</taxon>
        <taxon>Pseudomonadati</taxon>
        <taxon>Balneolota</taxon>
        <taxon>Balneolia</taxon>
        <taxon>Balneolales</taxon>
        <taxon>Balneolaceae</taxon>
        <taxon>Fodinibius</taxon>
    </lineage>
</organism>
<feature type="domain" description="RCK C-terminal" evidence="8">
    <location>
        <begin position="205"/>
        <end position="290"/>
    </location>
</feature>
<dbReference type="AlphaFoldDB" id="A0A2A2GD84"/>
<feature type="transmembrane region" description="Helical" evidence="7">
    <location>
        <begin position="136"/>
        <end position="161"/>
    </location>
</feature>
<feature type="transmembrane region" description="Helical" evidence="7">
    <location>
        <begin position="412"/>
        <end position="445"/>
    </location>
</feature>
<dbReference type="Proteomes" id="UP000218831">
    <property type="component" value="Unassembled WGS sequence"/>
</dbReference>
<feature type="transmembrane region" description="Helical" evidence="7">
    <location>
        <begin position="543"/>
        <end position="562"/>
    </location>
</feature>
<dbReference type="GO" id="GO:0008324">
    <property type="term" value="F:monoatomic cation transmembrane transporter activity"/>
    <property type="evidence" value="ECO:0007669"/>
    <property type="project" value="InterPro"/>
</dbReference>
<evidence type="ECO:0000256" key="6">
    <source>
        <dbReference type="ARBA" id="ARBA00023136"/>
    </source>
</evidence>
<keyword evidence="2" id="KW-0813">Transport</keyword>
<dbReference type="PANTHER" id="PTHR43652:SF2">
    <property type="entry name" value="BASIC AMINO ACID ANTIPORTER YFCC-RELATED"/>
    <property type="match status" value="1"/>
</dbReference>
<comment type="caution">
    <text evidence="9">The sequence shown here is derived from an EMBL/GenBank/DDBJ whole genome shotgun (WGS) entry which is preliminary data.</text>
</comment>
<feature type="transmembrane region" description="Helical" evidence="7">
    <location>
        <begin position="49"/>
        <end position="70"/>
    </location>
</feature>
<feature type="transmembrane region" description="Helical" evidence="7">
    <location>
        <begin position="501"/>
        <end position="531"/>
    </location>
</feature>
<evidence type="ECO:0000313" key="9">
    <source>
        <dbReference type="EMBL" id="PAU95140.1"/>
    </source>
</evidence>
<dbReference type="GO" id="GO:0006813">
    <property type="term" value="P:potassium ion transport"/>
    <property type="evidence" value="ECO:0007669"/>
    <property type="project" value="InterPro"/>
</dbReference>
<evidence type="ECO:0000256" key="3">
    <source>
        <dbReference type="ARBA" id="ARBA00022692"/>
    </source>
</evidence>
<keyword evidence="4" id="KW-0677">Repeat</keyword>
<dbReference type="OrthoDB" id="9765532at2"/>
<evidence type="ECO:0000313" key="10">
    <source>
        <dbReference type="Proteomes" id="UP000218831"/>
    </source>
</evidence>
<proteinExistence type="predicted"/>
<dbReference type="PROSITE" id="PS51202">
    <property type="entry name" value="RCK_C"/>
    <property type="match status" value="2"/>
</dbReference>
<keyword evidence="6 7" id="KW-0472">Membrane</keyword>
<gene>
    <name evidence="9" type="ORF">CK503_02775</name>
</gene>
<dbReference type="Pfam" id="PF02080">
    <property type="entry name" value="TrkA_C"/>
    <property type="match status" value="2"/>
</dbReference>
<dbReference type="Gene3D" id="3.30.70.1450">
    <property type="entry name" value="Regulator of K+ conductance, C-terminal domain"/>
    <property type="match status" value="2"/>
</dbReference>
<feature type="transmembrane region" description="Helical" evidence="7">
    <location>
        <begin position="173"/>
        <end position="195"/>
    </location>
</feature>
<keyword evidence="5 7" id="KW-1133">Transmembrane helix</keyword>
<dbReference type="GO" id="GO:0005886">
    <property type="term" value="C:plasma membrane"/>
    <property type="evidence" value="ECO:0007669"/>
    <property type="project" value="TreeGrafter"/>
</dbReference>
<dbReference type="PANTHER" id="PTHR43652">
    <property type="entry name" value="BASIC AMINO ACID ANTIPORTER YFCC-RELATED"/>
    <property type="match status" value="1"/>
</dbReference>